<dbReference type="EMBL" id="LAZR01038507">
    <property type="protein sequence ID" value="KKL19381.1"/>
    <property type="molecule type" value="Genomic_DNA"/>
</dbReference>
<reference evidence="1" key="1">
    <citation type="journal article" date="2015" name="Nature">
        <title>Complex archaea that bridge the gap between prokaryotes and eukaryotes.</title>
        <authorList>
            <person name="Spang A."/>
            <person name="Saw J.H."/>
            <person name="Jorgensen S.L."/>
            <person name="Zaremba-Niedzwiedzka K."/>
            <person name="Martijn J."/>
            <person name="Lind A.E."/>
            <person name="van Eijk R."/>
            <person name="Schleper C."/>
            <person name="Guy L."/>
            <person name="Ettema T.J."/>
        </authorList>
    </citation>
    <scope>NUCLEOTIDE SEQUENCE</scope>
</reference>
<sequence>MARPSKAVQEIKQLLVPRDMAAFITNRYVIWRGVQQEWLAQTRELRNYLFA</sequence>
<name>A0A0F9DNY5_9ZZZZ</name>
<protein>
    <submittedName>
        <fullName evidence="1">Uncharacterized protein</fullName>
    </submittedName>
</protein>
<comment type="caution">
    <text evidence="1">The sequence shown here is derived from an EMBL/GenBank/DDBJ whole genome shotgun (WGS) entry which is preliminary data.</text>
</comment>
<gene>
    <name evidence="1" type="ORF">LCGC14_2466040</name>
</gene>
<evidence type="ECO:0000313" key="1">
    <source>
        <dbReference type="EMBL" id="KKL19381.1"/>
    </source>
</evidence>
<feature type="non-terminal residue" evidence="1">
    <location>
        <position position="51"/>
    </location>
</feature>
<organism evidence="1">
    <name type="scientific">marine sediment metagenome</name>
    <dbReference type="NCBI Taxonomy" id="412755"/>
    <lineage>
        <taxon>unclassified sequences</taxon>
        <taxon>metagenomes</taxon>
        <taxon>ecological metagenomes</taxon>
    </lineage>
</organism>
<accession>A0A0F9DNY5</accession>
<proteinExistence type="predicted"/>
<dbReference type="AlphaFoldDB" id="A0A0F9DNY5"/>